<keyword evidence="9" id="KW-1015">Disulfide bond</keyword>
<feature type="signal peptide" evidence="11">
    <location>
        <begin position="1"/>
        <end position="17"/>
    </location>
</feature>
<keyword evidence="3" id="KW-0479">Metal-binding</keyword>
<evidence type="ECO:0000256" key="4">
    <source>
        <dbReference type="ARBA" id="ARBA00022729"/>
    </source>
</evidence>
<name>A0AAU9WGA9_9CNID</name>
<evidence type="ECO:0000256" key="7">
    <source>
        <dbReference type="ARBA" id="ARBA00022833"/>
    </source>
</evidence>
<dbReference type="InterPro" id="IPR000585">
    <property type="entry name" value="Hemopexin-like_dom"/>
</dbReference>
<evidence type="ECO:0000256" key="1">
    <source>
        <dbReference type="ARBA" id="ARBA00008721"/>
    </source>
</evidence>
<dbReference type="InterPro" id="IPR008754">
    <property type="entry name" value="Peptidase_M43"/>
</dbReference>
<evidence type="ECO:0000313" key="13">
    <source>
        <dbReference type="EMBL" id="CAH3113937.1"/>
    </source>
</evidence>
<protein>
    <recommendedName>
        <fullName evidence="12">Peptidase M43 pregnancy-associated plasma-A domain-containing protein</fullName>
    </recommendedName>
</protein>
<evidence type="ECO:0000256" key="6">
    <source>
        <dbReference type="ARBA" id="ARBA00022801"/>
    </source>
</evidence>
<dbReference type="SUPFAM" id="SSF55486">
    <property type="entry name" value="Metalloproteases ('zincins'), catalytic domain"/>
    <property type="match status" value="1"/>
</dbReference>
<keyword evidence="14" id="KW-1185">Reference proteome</keyword>
<feature type="repeat" description="Hemopexin" evidence="10">
    <location>
        <begin position="303"/>
        <end position="350"/>
    </location>
</feature>
<dbReference type="Proteomes" id="UP001159428">
    <property type="component" value="Unassembled WGS sequence"/>
</dbReference>
<dbReference type="InterPro" id="IPR036375">
    <property type="entry name" value="Hemopexin-like_dom_sf"/>
</dbReference>
<dbReference type="SMART" id="SM00120">
    <property type="entry name" value="HX"/>
    <property type="match status" value="8"/>
</dbReference>
<feature type="non-terminal residue" evidence="13">
    <location>
        <position position="1"/>
    </location>
</feature>
<feature type="repeat" description="Hemopexin" evidence="10">
    <location>
        <begin position="641"/>
        <end position="687"/>
    </location>
</feature>
<proteinExistence type="inferred from homology"/>
<dbReference type="InterPro" id="IPR018487">
    <property type="entry name" value="Hemopexin-like_repeat"/>
</dbReference>
<dbReference type="PROSITE" id="PS51642">
    <property type="entry name" value="HEMOPEXIN_2"/>
    <property type="match status" value="8"/>
</dbReference>
<feature type="repeat" description="Hemopexin" evidence="10">
    <location>
        <begin position="447"/>
        <end position="496"/>
    </location>
</feature>
<dbReference type="Pfam" id="PF00045">
    <property type="entry name" value="Hemopexin"/>
    <property type="match status" value="8"/>
</dbReference>
<evidence type="ECO:0000256" key="11">
    <source>
        <dbReference type="SAM" id="SignalP"/>
    </source>
</evidence>
<dbReference type="PANTHER" id="PTHR47466:SF1">
    <property type="entry name" value="METALLOPROTEASE MEP1 (AFU_ORTHOLOGUE AFUA_1G07730)-RELATED"/>
    <property type="match status" value="1"/>
</dbReference>
<keyword evidence="2" id="KW-0645">Protease</keyword>
<dbReference type="AlphaFoldDB" id="A0AAU9WGA9"/>
<organism evidence="13 14">
    <name type="scientific">Pocillopora meandrina</name>
    <dbReference type="NCBI Taxonomy" id="46732"/>
    <lineage>
        <taxon>Eukaryota</taxon>
        <taxon>Metazoa</taxon>
        <taxon>Cnidaria</taxon>
        <taxon>Anthozoa</taxon>
        <taxon>Hexacorallia</taxon>
        <taxon>Scleractinia</taxon>
        <taxon>Astrocoeniina</taxon>
        <taxon>Pocilloporidae</taxon>
        <taxon>Pocillopora</taxon>
    </lineage>
</organism>
<dbReference type="Pfam" id="PF05572">
    <property type="entry name" value="Peptidase_M43"/>
    <property type="match status" value="1"/>
</dbReference>
<dbReference type="CDD" id="cd00094">
    <property type="entry name" value="HX"/>
    <property type="match status" value="2"/>
</dbReference>
<sequence length="691" mass="79642">VLCSILLATCLTFSCHGKTSDLQRKCGVDDSKENRPKSQSSQYIPEIENILMTNVLQRKDKDAFNALFNKNLQCKEQYLVPIAWHVLHDARGKGNVSVTKLEDQVKVLNKAFSDSPFRFATRSVDRTNNEEWFNNCKGQSFFIRRGLGILPASTLNIYTCQFQDRLLGDASFPWSDLESGLSHGVAIHYETLPGGAMLTLNLGDNAVHEVGHYFGLFHVCEGGCFDRDDDEVADTPRCADYTYVCTDQPVDTCKSISGLDPIHNYMGYMEDKCMYEFTPGQISKMEKDVKKYRPTLMKNIYRPCKIDAIFRWSNGYIYFFLGSNYYRYNENLPGIDPSYPRPISDHWKGVPSSVNGVFRYANGLTYFFKGNQYYRFNDTSLKVDEEYPRLMSDYWVGAPSDIDDVISHSNGFTYFFKGAQYYRFNPRTLRVDPGYPRSVSSYWNGLPSDIEGALQWYNGGVFVFKDTQHWLFVHSEQSISVPSSYPESITQWWSSEPDFADYTVFRHLNGYTFFFKGNSYWRYNEQFSQVDIGYPRGLAAWDGVPADVDAAFLWSDGYVYFFKGNLFFRYDSGQRKVQDGYPREISSFWKGIPNNVDAVFRYIDGLTYFFKDSNYFRFNDTSQEVDPGFPRLIASTWSGVPDGPDTVFSDENGYTYFFKENLFYRFNSTAGQVDAGFPKSIALWRGILYQP</sequence>
<comment type="similarity">
    <text evidence="1">Belongs to the peptidase M43B family.</text>
</comment>
<feature type="repeat" description="Hemopexin" evidence="10">
    <location>
        <begin position="593"/>
        <end position="640"/>
    </location>
</feature>
<accession>A0AAU9WGA9</accession>
<gene>
    <name evidence="13" type="ORF">PMEA_00005947</name>
</gene>
<feature type="repeat" description="Hemopexin" evidence="10">
    <location>
        <begin position="399"/>
        <end position="446"/>
    </location>
</feature>
<feature type="repeat" description="Hemopexin" evidence="10">
    <location>
        <begin position="351"/>
        <end position="398"/>
    </location>
</feature>
<feature type="repeat" description="Hemopexin" evidence="10">
    <location>
        <begin position="497"/>
        <end position="544"/>
    </location>
</feature>
<dbReference type="EMBL" id="CALNXJ010000014">
    <property type="protein sequence ID" value="CAH3113937.1"/>
    <property type="molecule type" value="Genomic_DNA"/>
</dbReference>
<dbReference type="GO" id="GO:0006508">
    <property type="term" value="P:proteolysis"/>
    <property type="evidence" value="ECO:0007669"/>
    <property type="project" value="UniProtKB-KW"/>
</dbReference>
<evidence type="ECO:0000256" key="3">
    <source>
        <dbReference type="ARBA" id="ARBA00022723"/>
    </source>
</evidence>
<keyword evidence="7" id="KW-0862">Zinc</keyword>
<dbReference type="PANTHER" id="PTHR47466">
    <property type="match status" value="1"/>
</dbReference>
<reference evidence="13 14" key="1">
    <citation type="submission" date="2022-05" db="EMBL/GenBank/DDBJ databases">
        <authorList>
            <consortium name="Genoscope - CEA"/>
            <person name="William W."/>
        </authorList>
    </citation>
    <scope>NUCLEOTIDE SEQUENCE [LARGE SCALE GENOMIC DNA]</scope>
</reference>
<evidence type="ECO:0000259" key="12">
    <source>
        <dbReference type="Pfam" id="PF05572"/>
    </source>
</evidence>
<evidence type="ECO:0000313" key="14">
    <source>
        <dbReference type="Proteomes" id="UP001159428"/>
    </source>
</evidence>
<evidence type="ECO:0000256" key="9">
    <source>
        <dbReference type="ARBA" id="ARBA00023157"/>
    </source>
</evidence>
<keyword evidence="4 11" id="KW-0732">Signal</keyword>
<dbReference type="PROSITE" id="PS00024">
    <property type="entry name" value="HEMOPEXIN"/>
    <property type="match status" value="1"/>
</dbReference>
<dbReference type="InterPro" id="IPR018486">
    <property type="entry name" value="Hemopexin_CS"/>
</dbReference>
<dbReference type="CDD" id="cd04275">
    <property type="entry name" value="ZnMc_pappalysin_like"/>
    <property type="match status" value="1"/>
</dbReference>
<keyword evidence="6" id="KW-0378">Hydrolase</keyword>
<dbReference type="Gene3D" id="2.110.10.10">
    <property type="entry name" value="Hemopexin-like domain"/>
    <property type="match status" value="4"/>
</dbReference>
<feature type="domain" description="Peptidase M43 pregnancy-associated plasma-A" evidence="12">
    <location>
        <begin position="207"/>
        <end position="288"/>
    </location>
</feature>
<dbReference type="GO" id="GO:0046872">
    <property type="term" value="F:metal ion binding"/>
    <property type="evidence" value="ECO:0007669"/>
    <property type="project" value="UniProtKB-KW"/>
</dbReference>
<dbReference type="GO" id="GO:0008237">
    <property type="term" value="F:metallopeptidase activity"/>
    <property type="evidence" value="ECO:0007669"/>
    <property type="project" value="UniProtKB-KW"/>
</dbReference>
<keyword evidence="8" id="KW-0482">Metalloprotease</keyword>
<feature type="repeat" description="Hemopexin" evidence="10">
    <location>
        <begin position="545"/>
        <end position="592"/>
    </location>
</feature>
<comment type="caution">
    <text evidence="13">The sequence shown here is derived from an EMBL/GenBank/DDBJ whole genome shotgun (WGS) entry which is preliminary data.</text>
</comment>
<dbReference type="SUPFAM" id="SSF50923">
    <property type="entry name" value="Hemopexin-like domain"/>
    <property type="match status" value="3"/>
</dbReference>
<feature type="chain" id="PRO_5043347750" description="Peptidase M43 pregnancy-associated plasma-A domain-containing protein" evidence="11">
    <location>
        <begin position="18"/>
        <end position="691"/>
    </location>
</feature>
<evidence type="ECO:0000256" key="8">
    <source>
        <dbReference type="ARBA" id="ARBA00023049"/>
    </source>
</evidence>
<keyword evidence="5" id="KW-0677">Repeat</keyword>
<evidence type="ECO:0000256" key="2">
    <source>
        <dbReference type="ARBA" id="ARBA00022670"/>
    </source>
</evidence>
<dbReference type="InterPro" id="IPR024079">
    <property type="entry name" value="MetalloPept_cat_dom_sf"/>
</dbReference>
<evidence type="ECO:0000256" key="10">
    <source>
        <dbReference type="PROSITE-ProRule" id="PRU01011"/>
    </source>
</evidence>
<evidence type="ECO:0000256" key="5">
    <source>
        <dbReference type="ARBA" id="ARBA00022737"/>
    </source>
</evidence>
<dbReference type="Gene3D" id="3.40.390.10">
    <property type="entry name" value="Collagenase (Catalytic Domain)"/>
    <property type="match status" value="1"/>
</dbReference>